<feature type="compositionally biased region" description="Basic and acidic residues" evidence="11">
    <location>
        <begin position="250"/>
        <end position="259"/>
    </location>
</feature>
<evidence type="ECO:0000256" key="6">
    <source>
        <dbReference type="ARBA" id="ARBA00062345"/>
    </source>
</evidence>
<feature type="compositionally biased region" description="Basic and acidic residues" evidence="11">
    <location>
        <begin position="1324"/>
        <end position="1348"/>
    </location>
</feature>
<name>A0A8I6RF42_CIMLE</name>
<dbReference type="RefSeq" id="XP_014244764.1">
    <property type="nucleotide sequence ID" value="XM_014389278.1"/>
</dbReference>
<dbReference type="SUPFAM" id="SSF102848">
    <property type="entry name" value="NSFL1 (p97 ATPase) cofactor p47, SEP domain"/>
    <property type="match status" value="1"/>
</dbReference>
<dbReference type="PANTHER" id="PTHR23333:SF4">
    <property type="entry name" value="UBX DOMAIN-CONTAINING PROTEIN 11"/>
    <property type="match status" value="1"/>
</dbReference>
<dbReference type="Gene3D" id="3.30.420.210">
    <property type="entry name" value="SEP domain"/>
    <property type="match status" value="1"/>
</dbReference>
<feature type="region of interest" description="Disordered" evidence="11">
    <location>
        <begin position="697"/>
        <end position="716"/>
    </location>
</feature>
<dbReference type="Proteomes" id="UP000494040">
    <property type="component" value="Unassembled WGS sequence"/>
</dbReference>
<evidence type="ECO:0000256" key="9">
    <source>
        <dbReference type="ARBA" id="ARBA00081109"/>
    </source>
</evidence>
<feature type="compositionally biased region" description="Basic and acidic residues" evidence="11">
    <location>
        <begin position="1364"/>
        <end position="1390"/>
    </location>
</feature>
<proteinExistence type="predicted"/>
<keyword evidence="4" id="KW-0206">Cytoskeleton</keyword>
<feature type="compositionally biased region" description="Basic and acidic residues" evidence="11">
    <location>
        <begin position="1163"/>
        <end position="1172"/>
    </location>
</feature>
<accession>A0A8I6RF42</accession>
<feature type="compositionally biased region" description="Polar residues" evidence="11">
    <location>
        <begin position="697"/>
        <end position="708"/>
    </location>
</feature>
<dbReference type="EnsemblMetazoa" id="XM_014389278.1">
    <property type="protein sequence ID" value="XP_014244764.1"/>
    <property type="gene ID" value="LOC106663986"/>
</dbReference>
<feature type="region of interest" description="Disordered" evidence="11">
    <location>
        <begin position="1014"/>
        <end position="1398"/>
    </location>
</feature>
<feature type="compositionally biased region" description="Basic and acidic residues" evidence="11">
    <location>
        <begin position="200"/>
        <end position="213"/>
    </location>
</feature>
<dbReference type="OrthoDB" id="25887at2759"/>
<feature type="compositionally biased region" description="Basic and acidic residues" evidence="11">
    <location>
        <begin position="152"/>
        <end position="163"/>
    </location>
</feature>
<evidence type="ECO:0000256" key="10">
    <source>
        <dbReference type="SAM" id="Coils"/>
    </source>
</evidence>
<comment type="function">
    <text evidence="5">May be involved in the reorganization of actin cytoskeleton mediated by RND1, RND2 and RND3. Promotes RHOA activation mediated by GNA12 and GNA13.</text>
</comment>
<organism evidence="13 14">
    <name type="scientific">Cimex lectularius</name>
    <name type="common">Bed bug</name>
    <name type="synonym">Acanthia lectularia</name>
    <dbReference type="NCBI Taxonomy" id="79782"/>
    <lineage>
        <taxon>Eukaryota</taxon>
        <taxon>Metazoa</taxon>
        <taxon>Ecdysozoa</taxon>
        <taxon>Arthropoda</taxon>
        <taxon>Hexapoda</taxon>
        <taxon>Insecta</taxon>
        <taxon>Pterygota</taxon>
        <taxon>Neoptera</taxon>
        <taxon>Paraneoptera</taxon>
        <taxon>Hemiptera</taxon>
        <taxon>Heteroptera</taxon>
        <taxon>Panheteroptera</taxon>
        <taxon>Cimicomorpha</taxon>
        <taxon>Cimicidae</taxon>
        <taxon>Cimex</taxon>
    </lineage>
</organism>
<evidence type="ECO:0000259" key="12">
    <source>
        <dbReference type="PROSITE" id="PS51399"/>
    </source>
</evidence>
<feature type="region of interest" description="Disordered" evidence="11">
    <location>
        <begin position="110"/>
        <end position="344"/>
    </location>
</feature>
<dbReference type="GeneID" id="106663986"/>
<dbReference type="InterPro" id="IPR012989">
    <property type="entry name" value="SEP_domain"/>
</dbReference>
<comment type="subunit">
    <text evidence="6">Interacts with GNA12, GNA13, RND1, RND2 and RND3.</text>
</comment>
<evidence type="ECO:0000256" key="7">
    <source>
        <dbReference type="ARBA" id="ARBA00073759"/>
    </source>
</evidence>
<feature type="compositionally biased region" description="Basic and acidic residues" evidence="11">
    <location>
        <begin position="1184"/>
        <end position="1212"/>
    </location>
</feature>
<evidence type="ECO:0000256" key="5">
    <source>
        <dbReference type="ARBA" id="ARBA00059434"/>
    </source>
</evidence>
<feature type="coiled-coil region" evidence="10">
    <location>
        <begin position="69"/>
        <end position="110"/>
    </location>
</feature>
<reference evidence="13" key="1">
    <citation type="submission" date="2022-01" db="UniProtKB">
        <authorList>
            <consortium name="EnsemblMetazoa"/>
        </authorList>
    </citation>
    <scope>IDENTIFICATION</scope>
</reference>
<evidence type="ECO:0000313" key="13">
    <source>
        <dbReference type="EnsemblMetazoa" id="XP_014244764.1"/>
    </source>
</evidence>
<feature type="compositionally biased region" description="Low complexity" evidence="11">
    <location>
        <begin position="1349"/>
        <end position="1362"/>
    </location>
</feature>
<evidence type="ECO:0000256" key="11">
    <source>
        <dbReference type="SAM" id="MobiDB-lite"/>
    </source>
</evidence>
<dbReference type="PROSITE" id="PS51399">
    <property type="entry name" value="SEP"/>
    <property type="match status" value="1"/>
</dbReference>
<keyword evidence="2" id="KW-0963">Cytoplasm</keyword>
<dbReference type="Pfam" id="PF08059">
    <property type="entry name" value="SEP"/>
    <property type="match status" value="1"/>
</dbReference>
<feature type="domain" description="SEP" evidence="12">
    <location>
        <begin position="435"/>
        <end position="499"/>
    </location>
</feature>
<dbReference type="GO" id="GO:0043161">
    <property type="term" value="P:proteasome-mediated ubiquitin-dependent protein catabolic process"/>
    <property type="evidence" value="ECO:0007669"/>
    <property type="project" value="TreeGrafter"/>
</dbReference>
<evidence type="ECO:0000256" key="3">
    <source>
        <dbReference type="ARBA" id="ARBA00023054"/>
    </source>
</evidence>
<feature type="compositionally biased region" description="Basic and acidic residues" evidence="11">
    <location>
        <begin position="536"/>
        <end position="546"/>
    </location>
</feature>
<protein>
    <recommendedName>
        <fullName evidence="7">UBX domain-containing protein 11</fullName>
    </recommendedName>
    <alternativeName>
        <fullName evidence="9">Socius</fullName>
    </alternativeName>
    <alternativeName>
        <fullName evidence="8">UBX domain-containing protein 5</fullName>
    </alternativeName>
</protein>
<comment type="subcellular location">
    <subcellularLocation>
        <location evidence="1">Cytoplasm</location>
        <location evidence="1">Cytoskeleton</location>
    </subcellularLocation>
</comment>
<feature type="compositionally biased region" description="Basic and acidic residues" evidence="11">
    <location>
        <begin position="1043"/>
        <end position="1057"/>
    </location>
</feature>
<evidence type="ECO:0000256" key="4">
    <source>
        <dbReference type="ARBA" id="ARBA00023212"/>
    </source>
</evidence>
<feature type="compositionally biased region" description="Polar residues" evidence="11">
    <location>
        <begin position="1058"/>
        <end position="1081"/>
    </location>
</feature>
<feature type="compositionally biased region" description="Low complexity" evidence="11">
    <location>
        <begin position="328"/>
        <end position="338"/>
    </location>
</feature>
<dbReference type="GO" id="GO:0043130">
    <property type="term" value="F:ubiquitin binding"/>
    <property type="evidence" value="ECO:0007669"/>
    <property type="project" value="TreeGrafter"/>
</dbReference>
<dbReference type="GO" id="GO:0005856">
    <property type="term" value="C:cytoskeleton"/>
    <property type="evidence" value="ECO:0007669"/>
    <property type="project" value="UniProtKB-SubCell"/>
</dbReference>
<feature type="region of interest" description="Disordered" evidence="11">
    <location>
        <begin position="499"/>
        <end position="625"/>
    </location>
</feature>
<dbReference type="FunFam" id="3.30.420.210:FF:000003">
    <property type="entry name" value="UBX domain protein 11"/>
    <property type="match status" value="1"/>
</dbReference>
<evidence type="ECO:0000256" key="1">
    <source>
        <dbReference type="ARBA" id="ARBA00004245"/>
    </source>
</evidence>
<feature type="compositionally biased region" description="Basic and acidic residues" evidence="11">
    <location>
        <begin position="175"/>
        <end position="188"/>
    </location>
</feature>
<evidence type="ECO:0000256" key="2">
    <source>
        <dbReference type="ARBA" id="ARBA00022490"/>
    </source>
</evidence>
<evidence type="ECO:0000256" key="8">
    <source>
        <dbReference type="ARBA" id="ARBA00075811"/>
    </source>
</evidence>
<sequence>MPKYPYSLGPVKQSSKINLTQRQTAKSTVVPLGSYHRAESYIESGLREKIKSLKEGKASTIIPLLSQRLSVIEQELRSIKSQLNEANHLIKEKDSEINYLRARLAQENKNSVINNGQPKLSDEAKNEKAKAKSFDTSKERSIKNGESSSPNKEQRQQKGEIPHSVRNGESSSPNKEPRDAQIKGESPRSIKNGESSSPNKEPRDLQVKGESPRSIRNGESSSPNKEPRVLQVKGESPRSIRNGESSSPNKEQRDPEVKGESPSSRKHSRSSSPKNGQRDPQMNKERPVSRKGPCNPNVAIVRPGSHKAEYKDLRNGQLTDVDCDEPDSSTSSDSSRIQNLEKENQQLQQKISELEKFIGEYGLMWVGDKALTEENVSRPGTSENLSQGMTTIKSRAEVKLNFNLDNAITVISELNQSVPEQNIVKSPFGAKFQKCDILELKLYADGMKLEDNPFRKYDTPSAEAFFKDLEDGYFPSELKSRHPQGVIFKVVDNRQCTYEESNEDIKPTPFAGKGFRLGGEDKISVSNESDDTDFTDNSKQENRDSNNSKGKSKKKTSDKEQFVPKKVAKNIKEQNHKNSPSPKSHGSPDSIVRTGMTENMANRKLSHTTNVKNGKHNRDLGESSIASDQSELKEYWVNKHPPRPSTNVILNDNPPSIEMPSVPMEINLPPRESSSLPPTFTQAVPFKMQEEVPLKPSVSTVRPFSSNGPRVPTEPKVQIEQPNQADTDNWKNRAPINITNITYHEAPVTYQIGGDDRCMHTIRPNVNVRPEIPAACKCGHTQPKRPQRNETCPGTCGKVGVTQQPSMNVMCPCDCGGQADLHLQLPDKPKTPTTPVNEGYLQPIKFKGRTEYEDNYSRSALFRLNNLPQVQSTMDSVRPAGVPSSTPRQKIDPYEKFEHFTYLGRPKDDAAHLTQSVSVPRPAPIEMNKKTSDSMITIKLFSEQNNKTYVIHLHPNEPVSKIWSILKMDGKKYEMINENDGKPVILIDQETFDKQNIKNNDVITVRRSIPNQEKIKKSQSLMSERNKKRRSTVDSLAVNVRHVSSESELRKSYRSDDNTSPFSGFSYDSKSKNSQASQKLSEGNERPSLVPMKNPQEDTNDENKRKSQIRRKSYDAQERPSIISKKTYPYNPEEDGITENRKKPNLNQIARNKSKQVSISEAGNKKDLDHFIPFKLPTGVTLGDSKDSSDDGEERRIATRREAEEKMADKYDQFLNPKKKFPIKVSPTDSKQSILKLENKPETSRKKSASFSVAKQDIPLEKDSKERETPDRKKSEVEKELINSQSVRRKTISDENIDEKVMSPPKAKMTTPESSPKTPSPDPLKNRKPSESPPVKKVESTIEDKTSKDSSVSDSSKQSSKSKSPKEKLSPDYNKIKMPDNKSKGKEKQTPKKGPARK</sequence>
<evidence type="ECO:0000313" key="14">
    <source>
        <dbReference type="Proteomes" id="UP000494040"/>
    </source>
</evidence>
<feature type="compositionally biased region" description="Basic and acidic residues" evidence="11">
    <location>
        <begin position="120"/>
        <end position="143"/>
    </location>
</feature>
<dbReference type="PANTHER" id="PTHR23333">
    <property type="entry name" value="UBX DOMAIN CONTAINING PROTEIN"/>
    <property type="match status" value="1"/>
</dbReference>
<keyword evidence="14" id="KW-1185">Reference proteome</keyword>
<dbReference type="KEGG" id="clec:106663986"/>
<feature type="compositionally biased region" description="Polar residues" evidence="11">
    <location>
        <begin position="1145"/>
        <end position="1161"/>
    </location>
</feature>
<keyword evidence="3 10" id="KW-0175">Coiled coil</keyword>
<feature type="compositionally biased region" description="Basic and acidic residues" evidence="11">
    <location>
        <begin position="1258"/>
        <end position="1281"/>
    </location>
</feature>
<dbReference type="InterPro" id="IPR036241">
    <property type="entry name" value="NSFL1C_SEP_dom_sf"/>
</dbReference>